<evidence type="ECO:0000256" key="2">
    <source>
        <dbReference type="SAM" id="Phobius"/>
    </source>
</evidence>
<dbReference type="SUPFAM" id="SSF55073">
    <property type="entry name" value="Nucleotide cyclase"/>
    <property type="match status" value="1"/>
</dbReference>
<evidence type="ECO:0000256" key="1">
    <source>
        <dbReference type="ARBA" id="ARBA00012528"/>
    </source>
</evidence>
<feature type="domain" description="GGDEF" evidence="3">
    <location>
        <begin position="433"/>
        <end position="560"/>
    </location>
</feature>
<dbReference type="Gene3D" id="3.30.70.270">
    <property type="match status" value="1"/>
</dbReference>
<dbReference type="PANTHER" id="PTHR45138">
    <property type="entry name" value="REGULATORY COMPONENTS OF SENSORY TRANSDUCTION SYSTEM"/>
    <property type="match status" value="1"/>
</dbReference>
<dbReference type="GO" id="GO:0052621">
    <property type="term" value="F:diguanylate cyclase activity"/>
    <property type="evidence" value="ECO:0007669"/>
    <property type="project" value="UniProtKB-EC"/>
</dbReference>
<protein>
    <recommendedName>
        <fullName evidence="1">diguanylate cyclase</fullName>
        <ecNumber evidence="1">2.7.7.65</ecNumber>
    </recommendedName>
</protein>
<dbReference type="InterPro" id="IPR043128">
    <property type="entry name" value="Rev_trsase/Diguanyl_cyclase"/>
</dbReference>
<feature type="transmembrane region" description="Helical" evidence="2">
    <location>
        <begin position="338"/>
        <end position="358"/>
    </location>
</feature>
<dbReference type="GO" id="GO:0043709">
    <property type="term" value="P:cell adhesion involved in single-species biofilm formation"/>
    <property type="evidence" value="ECO:0007669"/>
    <property type="project" value="TreeGrafter"/>
</dbReference>
<keyword evidence="2" id="KW-0812">Transmembrane</keyword>
<keyword evidence="5" id="KW-1185">Reference proteome</keyword>
<dbReference type="GO" id="GO:0005886">
    <property type="term" value="C:plasma membrane"/>
    <property type="evidence" value="ECO:0007669"/>
    <property type="project" value="TreeGrafter"/>
</dbReference>
<name>A0A2M9A782_9BACT</name>
<evidence type="ECO:0000313" key="5">
    <source>
        <dbReference type="Proteomes" id="UP000231134"/>
    </source>
</evidence>
<dbReference type="PROSITE" id="PS50887">
    <property type="entry name" value="GGDEF"/>
    <property type="match status" value="1"/>
</dbReference>
<dbReference type="CDD" id="cd01949">
    <property type="entry name" value="GGDEF"/>
    <property type="match status" value="1"/>
</dbReference>
<dbReference type="Pfam" id="PF00990">
    <property type="entry name" value="GGDEF"/>
    <property type="match status" value="1"/>
</dbReference>
<dbReference type="AlphaFoldDB" id="A0A2M9A782"/>
<keyword evidence="2" id="KW-0472">Membrane</keyword>
<gene>
    <name evidence="4" type="ORF">BGX16_1540</name>
</gene>
<feature type="transmembrane region" description="Helical" evidence="2">
    <location>
        <begin position="175"/>
        <end position="195"/>
    </location>
</feature>
<dbReference type="SMART" id="SM00267">
    <property type="entry name" value="GGDEF"/>
    <property type="match status" value="1"/>
</dbReference>
<feature type="transmembrane region" description="Helical" evidence="2">
    <location>
        <begin position="242"/>
        <end position="260"/>
    </location>
</feature>
<comment type="caution">
    <text evidence="4">The sequence shown here is derived from an EMBL/GenBank/DDBJ whole genome shotgun (WGS) entry which is preliminary data.</text>
</comment>
<proteinExistence type="predicted"/>
<feature type="transmembrane region" description="Helical" evidence="2">
    <location>
        <begin position="307"/>
        <end position="326"/>
    </location>
</feature>
<feature type="transmembrane region" description="Helical" evidence="2">
    <location>
        <begin position="370"/>
        <end position="390"/>
    </location>
</feature>
<sequence length="560" mass="62444">MISTKRKMGFLAAAFMLAAVFIVSLIGVSKNRSSNNSIVWDSPWEVTYHGKTSQPPSLAQYRPIQGEAPLGDSLLLETTLPTRLSDYSALHIRLFVSTMDVYLNDEKIYSYGQELLSEGLIVGSGYHRIELPAGWGGQKLRLKVYAAESGAFDIMPETTILPNQMMGAPYLAEHISVSFCIAIFMTLFGAMAMVGGIGAMGFAGYFVRLPLIGFFSFVLGIWTICYTHEIQLISLNLEFNAILEYAMLYLAPISIELLFVSMRRKKLSGWRWYGLVSLPIFNGIFFAGTTILQLAHVANYPQFLLLFHIYMVLGIVFLMVPGVVYSKKDGLPERISDIGFLLFCLSCIAELVVFNLSRVTPGVDPRGNPITSWGLLVYLMSLLVSYVIYLQRAIVNKTEKDLLSSLAYRDALTGLYNRAKCEQIFDVLNGIGSDYAVTSIDMNGLKKLNDTYGHGKGDEQLQAFAKTLSEAFKGIGTPIRMGGDEFLVIVRQEHLNDMETAFEKMRVLQEEASQVLPIPLSASYGTAMRSEVRSTAGDVYRLADDRMYKMKKESKDTRED</sequence>
<reference evidence="4 5" key="1">
    <citation type="submission" date="2017-11" db="EMBL/GenBank/DDBJ databases">
        <title>Animal gut microbial communities from fecal samples from Wisconsin, USA.</title>
        <authorList>
            <person name="Neumann A."/>
        </authorList>
    </citation>
    <scope>NUCLEOTIDE SEQUENCE [LARGE SCALE GENOMIC DNA]</scope>
    <source>
        <strain evidence="4 5">UWS3</strain>
    </source>
</reference>
<keyword evidence="2" id="KW-1133">Transmembrane helix</keyword>
<dbReference type="InterPro" id="IPR029787">
    <property type="entry name" value="Nucleotide_cyclase"/>
</dbReference>
<dbReference type="Proteomes" id="UP000231134">
    <property type="component" value="Unassembled WGS sequence"/>
</dbReference>
<evidence type="ECO:0000259" key="3">
    <source>
        <dbReference type="PROSITE" id="PS50887"/>
    </source>
</evidence>
<dbReference type="NCBIfam" id="TIGR00254">
    <property type="entry name" value="GGDEF"/>
    <property type="match status" value="1"/>
</dbReference>
<evidence type="ECO:0000313" key="4">
    <source>
        <dbReference type="EMBL" id="PJJ41562.1"/>
    </source>
</evidence>
<dbReference type="EC" id="2.7.7.65" evidence="1"/>
<accession>A0A2M9A782</accession>
<dbReference type="GO" id="GO:1902201">
    <property type="term" value="P:negative regulation of bacterial-type flagellum-dependent cell motility"/>
    <property type="evidence" value="ECO:0007669"/>
    <property type="project" value="TreeGrafter"/>
</dbReference>
<dbReference type="InterPro" id="IPR000160">
    <property type="entry name" value="GGDEF_dom"/>
</dbReference>
<dbReference type="InterPro" id="IPR050469">
    <property type="entry name" value="Diguanylate_Cyclase"/>
</dbReference>
<organism evidence="4 5">
    <name type="scientific">Hallerella succinigenes</name>
    <dbReference type="NCBI Taxonomy" id="1896222"/>
    <lineage>
        <taxon>Bacteria</taxon>
        <taxon>Pseudomonadati</taxon>
        <taxon>Fibrobacterota</taxon>
        <taxon>Fibrobacteria</taxon>
        <taxon>Fibrobacterales</taxon>
        <taxon>Fibrobacteraceae</taxon>
        <taxon>Hallerella</taxon>
    </lineage>
</organism>
<dbReference type="PANTHER" id="PTHR45138:SF6">
    <property type="entry name" value="DIGUANYLATE CYCLASE DGCN"/>
    <property type="match status" value="1"/>
</dbReference>
<feature type="transmembrane region" description="Helical" evidence="2">
    <location>
        <begin position="272"/>
        <end position="295"/>
    </location>
</feature>
<feature type="transmembrane region" description="Helical" evidence="2">
    <location>
        <begin position="202"/>
        <end position="222"/>
    </location>
</feature>
<dbReference type="EMBL" id="PGEX01000001">
    <property type="protein sequence ID" value="PJJ41562.1"/>
    <property type="molecule type" value="Genomic_DNA"/>
</dbReference>